<reference evidence="7" key="1">
    <citation type="submission" date="2022-05" db="EMBL/GenBank/DDBJ databases">
        <authorList>
            <person name="Colautti A."/>
            <person name="Iacumin L."/>
        </authorList>
    </citation>
    <scope>NUCLEOTIDE SEQUENCE</scope>
    <source>
        <strain evidence="7">SK 55</strain>
    </source>
</reference>
<dbReference type="InterPro" id="IPR014001">
    <property type="entry name" value="Helicase_ATP-bd"/>
</dbReference>
<dbReference type="Pfam" id="PF08455">
    <property type="entry name" value="SNF2_assoc"/>
    <property type="match status" value="1"/>
</dbReference>
<protein>
    <submittedName>
        <fullName evidence="7">SNF2 family helicase</fullName>
    </submittedName>
</protein>
<keyword evidence="2" id="KW-0479">Metal-binding</keyword>
<feature type="domain" description="Helicase ATP-binding" evidence="5">
    <location>
        <begin position="612"/>
        <end position="775"/>
    </location>
</feature>
<dbReference type="CDD" id="cd18793">
    <property type="entry name" value="SF2_C_SNF"/>
    <property type="match status" value="1"/>
</dbReference>
<dbReference type="SMART" id="SM00490">
    <property type="entry name" value="HELICc"/>
    <property type="match status" value="1"/>
</dbReference>
<keyword evidence="2" id="KW-0863">Zinc-finger</keyword>
<dbReference type="GO" id="GO:0005524">
    <property type="term" value="F:ATP binding"/>
    <property type="evidence" value="ECO:0007669"/>
    <property type="project" value="InterPro"/>
</dbReference>
<dbReference type="InterPro" id="IPR007527">
    <property type="entry name" value="Znf_SWIM"/>
</dbReference>
<evidence type="ECO:0000259" key="6">
    <source>
        <dbReference type="PROSITE" id="PS51194"/>
    </source>
</evidence>
<dbReference type="InterPro" id="IPR027417">
    <property type="entry name" value="P-loop_NTPase"/>
</dbReference>
<dbReference type="InterPro" id="IPR049730">
    <property type="entry name" value="SNF2/RAD54-like_C"/>
</dbReference>
<keyword evidence="2" id="KW-0862">Zinc</keyword>
<evidence type="ECO:0000313" key="8">
    <source>
        <dbReference type="Proteomes" id="UP001152173"/>
    </source>
</evidence>
<dbReference type="InterPro" id="IPR013663">
    <property type="entry name" value="Helicase_SWF/SNF/SWI_bac"/>
</dbReference>
<dbReference type="Proteomes" id="UP001152173">
    <property type="component" value="Unassembled WGS sequence"/>
</dbReference>
<name>A0A9X3RDI5_9BACL</name>
<dbReference type="PROSITE" id="PS50966">
    <property type="entry name" value="ZF_SWIM"/>
    <property type="match status" value="1"/>
</dbReference>
<evidence type="ECO:0000256" key="1">
    <source>
        <dbReference type="ARBA" id="ARBA00022801"/>
    </source>
</evidence>
<keyword evidence="7" id="KW-0347">Helicase</keyword>
<dbReference type="RefSeq" id="WP_269926195.1">
    <property type="nucleotide sequence ID" value="NZ_JAMKBJ010000005.1"/>
</dbReference>
<dbReference type="PANTHER" id="PTHR10799">
    <property type="entry name" value="SNF2/RAD54 HELICASE FAMILY"/>
    <property type="match status" value="1"/>
</dbReference>
<dbReference type="Pfam" id="PF00176">
    <property type="entry name" value="SNF2-rel_dom"/>
    <property type="match status" value="1"/>
</dbReference>
<dbReference type="InterPro" id="IPR038718">
    <property type="entry name" value="SNF2-like_sf"/>
</dbReference>
<feature type="coiled-coil region" evidence="3">
    <location>
        <begin position="1009"/>
        <end position="1036"/>
    </location>
</feature>
<organism evidence="7 8">
    <name type="scientific">Paenisporosarcina quisquiliarum</name>
    <dbReference type="NCBI Taxonomy" id="365346"/>
    <lineage>
        <taxon>Bacteria</taxon>
        <taxon>Bacillati</taxon>
        <taxon>Bacillota</taxon>
        <taxon>Bacilli</taxon>
        <taxon>Bacillales</taxon>
        <taxon>Caryophanaceae</taxon>
        <taxon>Paenisporosarcina</taxon>
    </lineage>
</organism>
<dbReference type="Gene3D" id="3.40.50.300">
    <property type="entry name" value="P-loop containing nucleotide triphosphate hydrolases"/>
    <property type="match status" value="1"/>
</dbReference>
<sequence>MNFSLNESKIKSLCGMVAYKKGRALHQAGKVFLKPDTEDDLSIKATVEGRDMFEVSVRQTQDGKILASCSCPPVGFVTTYCHHIAGVLLAIDENQQRENPMTAKMLGLFTQQTPRPRGKRLHFDKRQVLQVEFNCSPVFLGKAGYVLGIQIKAGTERLASIVNVREFLTKVEQGDSYECAPDFLYSPDIYSFDKETEEVILFLMKSQRIAESLDSTKETLVISASDWEQLLPLLLKAPSVKVTHAGRTVDGLHLKKELPLSFRFDEARSGGYQLEVDGIDEILVLKAYDTAFSSGAFIQMSTEDIIRLAELKELIEGSQKRLLISSAQMNHFMETVIPGLERLGKVQIADSITERWVETPLSARLYLDRIKHRLVAGLEFHYGHLVINPCEETEDEFRHYPGVRRQRNKELEIIKLIQDSSFNQTDGGFYMHDEESEYHFLFHVVPEIEKLVQIYATTAVKLRVQKAYAGPKIKVEIGERTDWLSFRFDLQGIPESEIKKILKSLEEKRKYYRIPNGTLMSLETKEFLALNDFLRDLGIPADNFDEEGIRVPLIQGMHLVEALEEGRLVDPGKTFAKLMKNLHRPDVLHSEVPQSLENVLRDYQKVGFSWFKLLAKYKFGGILADDMGLGKTLQSIAFILSVLPDIRARKLPVLIVAPSSLVYNWLNELKKFAPDIQAGIIDGNKAKRASLLKESAGLDVIITSYPVLRMDRALYHDKRFHTLFLDEAQAFKNPVTLTAKAVKVIQAEYRFALTGTPIENSLDELWSIFSVVFPELLPNRRLYSEMRRADIAKRVRPFILRRLKKEVLKELPDKIEIIQLSELHKEQKKLYAAYLAELKQDALKHLNKDSFRKNRIKILAGLTRLRQLCCHPALFVEGYDGGSAKFDQLMEIVEECRVSGRRVLVFSQFTQMLGIIAQRLSESGQPYFYLDGKTPPMDRVDLCNRFNEGEGDLFLISLKAGGTGLNLTGADTVILYDLWWNPAVEQQAADRAYRMGQKNEVQVIRLVAKGTIEEKITELQMKKQNLIDEVIQAGEEPLKAMTEEDIREILRV</sequence>
<keyword evidence="1" id="KW-0378">Hydrolase</keyword>
<evidence type="ECO:0000256" key="3">
    <source>
        <dbReference type="SAM" id="Coils"/>
    </source>
</evidence>
<dbReference type="SUPFAM" id="SSF52540">
    <property type="entry name" value="P-loop containing nucleoside triphosphate hydrolases"/>
    <property type="match status" value="2"/>
</dbReference>
<evidence type="ECO:0000259" key="5">
    <source>
        <dbReference type="PROSITE" id="PS51192"/>
    </source>
</evidence>
<dbReference type="Gene3D" id="3.40.50.10810">
    <property type="entry name" value="Tandem AAA-ATPase domain"/>
    <property type="match status" value="1"/>
</dbReference>
<dbReference type="PROSITE" id="PS51192">
    <property type="entry name" value="HELICASE_ATP_BIND_1"/>
    <property type="match status" value="1"/>
</dbReference>
<evidence type="ECO:0000313" key="7">
    <source>
        <dbReference type="EMBL" id="MCZ8537104.1"/>
    </source>
</evidence>
<feature type="domain" description="SWIM-type" evidence="4">
    <location>
        <begin position="53"/>
        <end position="92"/>
    </location>
</feature>
<dbReference type="FunFam" id="3.40.50.300:FF:000533">
    <property type="entry name" value="Helicase, Snf2 family"/>
    <property type="match status" value="1"/>
</dbReference>
<keyword evidence="3" id="KW-0175">Coiled coil</keyword>
<keyword evidence="8" id="KW-1185">Reference proteome</keyword>
<gene>
    <name evidence="7" type="ORF">M9R32_07935</name>
</gene>
<dbReference type="GO" id="GO:0016787">
    <property type="term" value="F:hydrolase activity"/>
    <property type="evidence" value="ECO:0007669"/>
    <property type="project" value="UniProtKB-KW"/>
</dbReference>
<dbReference type="AlphaFoldDB" id="A0A9X3RDI5"/>
<dbReference type="InterPro" id="IPR001650">
    <property type="entry name" value="Helicase_C-like"/>
</dbReference>
<evidence type="ECO:0000259" key="4">
    <source>
        <dbReference type="PROSITE" id="PS50966"/>
    </source>
</evidence>
<keyword evidence="7" id="KW-0067">ATP-binding</keyword>
<accession>A0A9X3RDI5</accession>
<dbReference type="Pfam" id="PF00271">
    <property type="entry name" value="Helicase_C"/>
    <property type="match status" value="1"/>
</dbReference>
<dbReference type="GO" id="GO:0004386">
    <property type="term" value="F:helicase activity"/>
    <property type="evidence" value="ECO:0007669"/>
    <property type="project" value="UniProtKB-KW"/>
</dbReference>
<dbReference type="EMBL" id="JAMKBJ010000005">
    <property type="protein sequence ID" value="MCZ8537104.1"/>
    <property type="molecule type" value="Genomic_DNA"/>
</dbReference>
<dbReference type="PROSITE" id="PS51194">
    <property type="entry name" value="HELICASE_CTER"/>
    <property type="match status" value="1"/>
</dbReference>
<proteinExistence type="predicted"/>
<evidence type="ECO:0000256" key="2">
    <source>
        <dbReference type="PROSITE-ProRule" id="PRU00325"/>
    </source>
</evidence>
<feature type="domain" description="Helicase C-terminal" evidence="6">
    <location>
        <begin position="885"/>
        <end position="1046"/>
    </location>
</feature>
<comment type="caution">
    <text evidence="7">The sequence shown here is derived from an EMBL/GenBank/DDBJ whole genome shotgun (WGS) entry which is preliminary data.</text>
</comment>
<keyword evidence="7" id="KW-0547">Nucleotide-binding</keyword>
<dbReference type="GO" id="GO:0008270">
    <property type="term" value="F:zinc ion binding"/>
    <property type="evidence" value="ECO:0007669"/>
    <property type="project" value="UniProtKB-KW"/>
</dbReference>
<dbReference type="SMART" id="SM00487">
    <property type="entry name" value="DEXDc"/>
    <property type="match status" value="1"/>
</dbReference>
<dbReference type="InterPro" id="IPR000330">
    <property type="entry name" value="SNF2_N"/>
</dbReference>